<dbReference type="GO" id="GO:0006629">
    <property type="term" value="P:lipid metabolic process"/>
    <property type="evidence" value="ECO:0007669"/>
    <property type="project" value="InterPro"/>
</dbReference>
<dbReference type="EMBL" id="CM001403">
    <property type="protein sequence ID" value="EHQ24901.1"/>
    <property type="molecule type" value="Genomic_DNA"/>
</dbReference>
<keyword evidence="4" id="KW-1185">Reference proteome</keyword>
<dbReference type="PANTHER" id="PTHR31571">
    <property type="entry name" value="ALTERED INHERITANCE OF MITOCHONDRIA PROTEIN 6"/>
    <property type="match status" value="1"/>
</dbReference>
<keyword evidence="2" id="KW-0732">Signal</keyword>
<protein>
    <recommendedName>
        <fullName evidence="1">Altered inheritance of mitochondria protein 6</fullName>
    </recommendedName>
</protein>
<dbReference type="InterPro" id="IPR017946">
    <property type="entry name" value="PLC-like_Pdiesterase_TIM-brl"/>
</dbReference>
<dbReference type="SUPFAM" id="SSF51695">
    <property type="entry name" value="PLC-like phosphodiesterases"/>
    <property type="match status" value="1"/>
</dbReference>
<evidence type="ECO:0000313" key="3">
    <source>
        <dbReference type="EMBL" id="EHQ24901.1"/>
    </source>
</evidence>
<name>H1Y882_9SPHI</name>
<accession>H1Y882</accession>
<dbReference type="Gene3D" id="3.20.20.190">
    <property type="entry name" value="Phosphatidylinositol (PI) phosphodiesterase"/>
    <property type="match status" value="1"/>
</dbReference>
<dbReference type="OrthoDB" id="9794455at2"/>
<feature type="signal peptide" evidence="2">
    <location>
        <begin position="1"/>
        <end position="21"/>
    </location>
</feature>
<dbReference type="AlphaFoldDB" id="H1Y882"/>
<evidence type="ECO:0000313" key="4">
    <source>
        <dbReference type="Proteomes" id="UP000002774"/>
    </source>
</evidence>
<sequence>MYYKHLLSLFFALFACCSLTAQVKPIVRAHAHNDYMHTHPLKDALALGFTSVEADIYLINGELFVSHERPEKTNPLKTLKSLYLDPLQKIMQANNNRVYKNYDGIFYLMIDIKSDSLHTYQALKAQILGYPEFLHNPHFKIYLTSFEDLHFVLKDKASIAGIDGRLADTKKGYSLAQVPVISEAFKTITHWNGKDTITENQYNQVKAFITQVHRDGKKCRLWAIPDQPEVWRRLLNDGMDFINTDKLQEFNQFIQMNPTF</sequence>
<dbReference type="Proteomes" id="UP000002774">
    <property type="component" value="Chromosome"/>
</dbReference>
<reference evidence="3" key="1">
    <citation type="submission" date="2011-09" db="EMBL/GenBank/DDBJ databases">
        <title>The permanent draft genome of Mucilaginibacter paludis DSM 18603.</title>
        <authorList>
            <consortium name="US DOE Joint Genome Institute (JGI-PGF)"/>
            <person name="Lucas S."/>
            <person name="Han J."/>
            <person name="Lapidus A."/>
            <person name="Bruce D."/>
            <person name="Goodwin L."/>
            <person name="Pitluck S."/>
            <person name="Peters L."/>
            <person name="Kyrpides N."/>
            <person name="Mavromatis K."/>
            <person name="Ivanova N."/>
            <person name="Mikhailova N."/>
            <person name="Held B."/>
            <person name="Detter J.C."/>
            <person name="Tapia R."/>
            <person name="Han C."/>
            <person name="Land M."/>
            <person name="Hauser L."/>
            <person name="Markowitz V."/>
            <person name="Cheng J.-F."/>
            <person name="Hugenholtz P."/>
            <person name="Woyke T."/>
            <person name="Wu D."/>
            <person name="Tindall B."/>
            <person name="Brambilla E."/>
            <person name="Klenk H.-P."/>
            <person name="Eisen J.A."/>
        </authorList>
    </citation>
    <scope>NUCLEOTIDE SEQUENCE [LARGE SCALE GENOMIC DNA]</scope>
    <source>
        <strain evidence="3">DSM 18603</strain>
    </source>
</reference>
<feature type="chain" id="PRO_5003558277" description="Altered inheritance of mitochondria protein 6" evidence="2">
    <location>
        <begin position="22"/>
        <end position="260"/>
    </location>
</feature>
<dbReference type="PROSITE" id="PS51257">
    <property type="entry name" value="PROKAR_LIPOPROTEIN"/>
    <property type="match status" value="1"/>
</dbReference>
<dbReference type="HOGENOM" id="CLU_031561_3_0_10"/>
<dbReference type="InterPro" id="IPR051236">
    <property type="entry name" value="HAT_RTT109-like"/>
</dbReference>
<dbReference type="GO" id="GO:0008081">
    <property type="term" value="F:phosphoric diester hydrolase activity"/>
    <property type="evidence" value="ECO:0007669"/>
    <property type="project" value="InterPro"/>
</dbReference>
<evidence type="ECO:0000256" key="1">
    <source>
        <dbReference type="ARBA" id="ARBA00014286"/>
    </source>
</evidence>
<dbReference type="PANTHER" id="PTHR31571:SF1">
    <property type="entry name" value="ALTERED INHERITANCE OF MITOCHONDRIA PROTEIN 6"/>
    <property type="match status" value="1"/>
</dbReference>
<dbReference type="eggNOG" id="COG0613">
    <property type="taxonomic scope" value="Bacteria"/>
</dbReference>
<organism evidence="3 4">
    <name type="scientific">Mucilaginibacter paludis DSM 18603</name>
    <dbReference type="NCBI Taxonomy" id="714943"/>
    <lineage>
        <taxon>Bacteria</taxon>
        <taxon>Pseudomonadati</taxon>
        <taxon>Bacteroidota</taxon>
        <taxon>Sphingobacteriia</taxon>
        <taxon>Sphingobacteriales</taxon>
        <taxon>Sphingobacteriaceae</taxon>
        <taxon>Mucilaginibacter</taxon>
    </lineage>
</organism>
<proteinExistence type="predicted"/>
<dbReference type="RefSeq" id="WP_008504500.1">
    <property type="nucleotide sequence ID" value="NZ_CM001403.1"/>
</dbReference>
<evidence type="ECO:0000256" key="2">
    <source>
        <dbReference type="SAM" id="SignalP"/>
    </source>
</evidence>
<dbReference type="STRING" id="714943.Mucpa_0720"/>
<gene>
    <name evidence="3" type="ORF">Mucpa_0720</name>
</gene>